<dbReference type="EMBL" id="LQIR01000067">
    <property type="protein sequence ID" value="KUI07778.1"/>
    <property type="molecule type" value="Genomic_DNA"/>
</dbReference>
<proteinExistence type="predicted"/>
<feature type="transmembrane region" description="Helical" evidence="1">
    <location>
        <begin position="77"/>
        <end position="96"/>
    </location>
</feature>
<dbReference type="Proteomes" id="UP000053707">
    <property type="component" value="Unassembled WGS sequence"/>
</dbReference>
<keyword evidence="1" id="KW-0472">Membrane</keyword>
<name>A0A117JHN9_9MYCO</name>
<evidence type="ECO:0008006" key="4">
    <source>
        <dbReference type="Google" id="ProtNLM"/>
    </source>
</evidence>
<comment type="caution">
    <text evidence="2">The sequence shown here is derived from an EMBL/GenBank/DDBJ whole genome shotgun (WGS) entry which is preliminary data.</text>
</comment>
<sequence length="113" mass="12057">MSDHHHRLAWTGIIAAVVLGVALLALNFPVFLDSYDQYGWQVRCGTGYLSDLTQAAAAGGDSNYVEQCESALLMRRLWTVPLALLGGAGLLVALVASATTSARESLHPHHNNA</sequence>
<evidence type="ECO:0000313" key="2">
    <source>
        <dbReference type="EMBL" id="KUI07778.1"/>
    </source>
</evidence>
<feature type="transmembrane region" description="Helical" evidence="1">
    <location>
        <begin position="12"/>
        <end position="32"/>
    </location>
</feature>
<reference evidence="2 3" key="1">
    <citation type="submission" date="2016-01" db="EMBL/GenBank/DDBJ databases">
        <authorList>
            <consortium name="TB Trials Study Group"/>
            <person name="Sutton G."/>
            <person name="Brinkac L."/>
            <person name="Sanka R."/>
            <person name="Adams M."/>
            <person name="Lau E.L."/>
            <person name="Macaden R."/>
            <person name="Grewal H.M.S."/>
        </authorList>
    </citation>
    <scope>NUCLEOTIDE SEQUENCE [LARGE SCALE GENOMIC DNA]</scope>
    <source>
        <strain evidence="2 3">IS-1744</strain>
    </source>
</reference>
<organism evidence="2 3">
    <name type="scientific">Mycobacterium lehmannii</name>
    <dbReference type="NCBI Taxonomy" id="2048550"/>
    <lineage>
        <taxon>Bacteria</taxon>
        <taxon>Bacillati</taxon>
        <taxon>Actinomycetota</taxon>
        <taxon>Actinomycetes</taxon>
        <taxon>Mycobacteriales</taxon>
        <taxon>Mycobacteriaceae</taxon>
        <taxon>Mycobacterium</taxon>
    </lineage>
</organism>
<dbReference type="AlphaFoldDB" id="A0A117JHN9"/>
<accession>A0A117JHN9</accession>
<gene>
    <name evidence="2" type="ORF">AU192_09920</name>
</gene>
<keyword evidence="1" id="KW-0812">Transmembrane</keyword>
<dbReference type="RefSeq" id="WP_064399783.1">
    <property type="nucleotide sequence ID" value="NZ_LQIR01000067.1"/>
</dbReference>
<evidence type="ECO:0000256" key="1">
    <source>
        <dbReference type="SAM" id="Phobius"/>
    </source>
</evidence>
<protein>
    <recommendedName>
        <fullName evidence="4">Transmembrane protein</fullName>
    </recommendedName>
</protein>
<keyword evidence="1" id="KW-1133">Transmembrane helix</keyword>
<evidence type="ECO:0000313" key="3">
    <source>
        <dbReference type="Proteomes" id="UP000053707"/>
    </source>
</evidence>
<keyword evidence="3" id="KW-1185">Reference proteome</keyword>